<comment type="caution">
    <text evidence="11">The sequence shown here is derived from an EMBL/GenBank/DDBJ whole genome shotgun (WGS) entry which is preliminary data.</text>
</comment>
<evidence type="ECO:0000256" key="3">
    <source>
        <dbReference type="ARBA" id="ARBA00022737"/>
    </source>
</evidence>
<dbReference type="InterPro" id="IPR043449">
    <property type="entry name" value="PHF20-like"/>
</dbReference>
<feature type="region of interest" description="Disordered" evidence="8">
    <location>
        <begin position="140"/>
        <end position="187"/>
    </location>
</feature>
<dbReference type="InterPro" id="IPR034732">
    <property type="entry name" value="EPHD"/>
</dbReference>
<evidence type="ECO:0000259" key="9">
    <source>
        <dbReference type="PROSITE" id="PS50114"/>
    </source>
</evidence>
<evidence type="ECO:0000256" key="8">
    <source>
        <dbReference type="SAM" id="MobiDB-lite"/>
    </source>
</evidence>
<dbReference type="CDD" id="cd20104">
    <property type="entry name" value="MBT_PHF20L1-like"/>
    <property type="match status" value="1"/>
</dbReference>
<dbReference type="PROSITE" id="PS50114">
    <property type="entry name" value="GATA_ZN_FINGER_2"/>
    <property type="match status" value="1"/>
</dbReference>
<dbReference type="InterPro" id="IPR000679">
    <property type="entry name" value="Znf_GATA"/>
</dbReference>
<keyword evidence="5" id="KW-0862">Zinc</keyword>
<evidence type="ECO:0000256" key="6">
    <source>
        <dbReference type="ARBA" id="ARBA00023242"/>
    </source>
</evidence>
<keyword evidence="4 7" id="KW-0863">Zinc-finger</keyword>
<dbReference type="SUPFAM" id="SSF63748">
    <property type="entry name" value="Tudor/PWWP/MBT"/>
    <property type="match status" value="1"/>
</dbReference>
<evidence type="ECO:0000256" key="5">
    <source>
        <dbReference type="ARBA" id="ARBA00022833"/>
    </source>
</evidence>
<dbReference type="PANTHER" id="PTHR15856:SF51">
    <property type="entry name" value="MBD-R2"/>
    <property type="match status" value="1"/>
</dbReference>
<reference evidence="11" key="1">
    <citation type="submission" date="2021-06" db="EMBL/GenBank/DDBJ databases">
        <authorList>
            <person name="Kallberg Y."/>
            <person name="Tangrot J."/>
            <person name="Rosling A."/>
        </authorList>
    </citation>
    <scope>NUCLEOTIDE SEQUENCE</scope>
    <source>
        <strain evidence="11">CL551</strain>
    </source>
</reference>
<dbReference type="CDD" id="cd02440">
    <property type="entry name" value="AdoMet_MTases"/>
    <property type="match status" value="1"/>
</dbReference>
<accession>A0A9N8VWI1</accession>
<dbReference type="GO" id="GO:0005634">
    <property type="term" value="C:nucleus"/>
    <property type="evidence" value="ECO:0007669"/>
    <property type="project" value="UniProtKB-SubCell"/>
</dbReference>
<keyword evidence="6" id="KW-0539">Nucleus</keyword>
<feature type="compositionally biased region" description="Low complexity" evidence="8">
    <location>
        <begin position="143"/>
        <end position="169"/>
    </location>
</feature>
<feature type="compositionally biased region" description="Basic and acidic residues" evidence="8">
    <location>
        <begin position="178"/>
        <end position="187"/>
    </location>
</feature>
<dbReference type="PROSITE" id="PS51805">
    <property type="entry name" value="EPHD"/>
    <property type="match status" value="1"/>
</dbReference>
<dbReference type="InterPro" id="IPR001965">
    <property type="entry name" value="Znf_PHD"/>
</dbReference>
<dbReference type="SUPFAM" id="SSF54160">
    <property type="entry name" value="Chromo domain-like"/>
    <property type="match status" value="1"/>
</dbReference>
<evidence type="ECO:0000256" key="7">
    <source>
        <dbReference type="PROSITE-ProRule" id="PRU00094"/>
    </source>
</evidence>
<dbReference type="GO" id="GO:0043565">
    <property type="term" value="F:sequence-specific DNA binding"/>
    <property type="evidence" value="ECO:0007669"/>
    <property type="project" value="InterPro"/>
</dbReference>
<dbReference type="GO" id="GO:0008270">
    <property type="term" value="F:zinc ion binding"/>
    <property type="evidence" value="ECO:0007669"/>
    <property type="project" value="UniProtKB-KW"/>
</dbReference>
<dbReference type="OrthoDB" id="161570at2759"/>
<dbReference type="GO" id="GO:0044545">
    <property type="term" value="C:NSL complex"/>
    <property type="evidence" value="ECO:0007669"/>
    <property type="project" value="TreeGrafter"/>
</dbReference>
<feature type="domain" description="GATA-type" evidence="9">
    <location>
        <begin position="699"/>
        <end position="729"/>
    </location>
</feature>
<keyword evidence="12" id="KW-1185">Reference proteome</keyword>
<dbReference type="Gene3D" id="3.30.40.10">
    <property type="entry name" value="Zinc/RING finger domain, C3HC4 (zinc finger)"/>
    <property type="match status" value="1"/>
</dbReference>
<comment type="subcellular location">
    <subcellularLocation>
        <location evidence="1">Nucleus</location>
    </subcellularLocation>
</comment>
<dbReference type="Pfam" id="PF13771">
    <property type="entry name" value="zf-HC5HC2H"/>
    <property type="match status" value="1"/>
</dbReference>
<sequence>MYTDPLRRNSRFRKDASFGERPKVSAKTSQPKEAPCESCKIMHLNVQRVGSLDLCPYCKALFDDDDTFRFKRGGQYGFERYKRVKVLCFDGVWYSAMMVDFKNGRIRVHYEGWSDKFDEWILAGSKRIKDMTLEEMVRRKRSSSNLSSSSTSSLTSLSDLSSDSASQSDVPTTKKNNKKDVDSEVRSKRCESSDSLSSFDWSDFYVGRNTRRSLRNDKLLDNSDTFNRLKAQFKPGTLIEARDRLKEWVPATIIEAKGCRVLIHYNDVPAFYDEWVDINSDRLRTRSSKKEEMSAIRHSIRSASCLSVSRKEPTKKKIRSKSSEDSMSELEFIDVDTLPEELPVQVTLFPVRFMMATESNQVTKPFQIFLFTPRYYCTYCETPSEGNDYKSFELCVWCFAHQFPNYHEHPRCSFAVQSLIDDEAIKISSKGEVIKTFDKDVFDTTYKDPGFDFLNNDVSFDSDMGYLYLKAWNTRKICGFCNDDDGQQLGGFIGPQPFISNTYTRHGEKQKIFWSHYACAKYSPEVFVTKSSEWYNVTLAWKRGRGMKCGKCKERGATIGCFEPKCAKSYHLPCTDKPLSHFEMGVIFYCPAHEARYVQKEIYNEIYRCDVCSCELQADKWWTCKPCESNFFSSFDLCPQCFDERFPDNHQHGKDAFEETSVKKIKDEQITKQAAIAVASQKARSSGTRKKSKNSLSGKGGRVQCSYCWSEESPRWRKGYNGVLMCEDCFELVLVNNTSGESVLEANKLMVTSEDYSYRPYLTRNSCSDAKFDNSESQAIYLDTYEPAENQLFSLPFDSSYFDIPGRAPRWATHSGTDYHGTWLPQTVRRALLRFTKKNDRILSNFLGRGTDAIECFLLGRREFANIFDTLRLVGIDINPAAVALSQRNCSFAIPPNRGITAEHRPIILQGDSRQLTGNIFDDETFDHILSHPPYKNCVEYSTHIEGDLSRFANSKEFAMEMSKVINESWRLLKPGRRVTLGIGDNREHCFYVPVSFNLFRQYMDQGFELEELVAKRQRYCQAFGLGTYLCVQYDFLMFTHEFIATFKKVDREKNDRMLFTPGNYDLEKEVTLTHALREIPILPISRKSVVMGTTWTFKPTSSHSFVQLCTSRMVERFGRDFANYEEIDIKFNNVELNTANNENTHFYHKNEDDKEEGEDDMPEYERIRQKRIQENQKMLLSLGLKCDLGEESDDISHLEKLLKSKPLPPPTPTALIIIPHIPNNLLTAQVIPIYREAIVRLAREAYERLPPSGFLVIGGQDVRTPDKKLWPLSMLFMEDVNKAVGEDKMPLKELVITVPEGYAKDKKKICSREDYVEERCIVNEEGSAIQVAIVHNDKSAATRILNLKCEEGKIKNLEDD</sequence>
<name>A0A9N8VWI1_9GLOM</name>
<dbReference type="PANTHER" id="PTHR15856">
    <property type="entry name" value="PHD FINGER PROTEIN 20-RELATED"/>
    <property type="match status" value="1"/>
</dbReference>
<keyword evidence="2" id="KW-0479">Metal-binding</keyword>
<dbReference type="InterPro" id="IPR013083">
    <property type="entry name" value="Znf_RING/FYVE/PHD"/>
</dbReference>
<feature type="compositionally biased region" description="Basic and acidic residues" evidence="8">
    <location>
        <begin position="12"/>
        <end position="23"/>
    </location>
</feature>
<evidence type="ECO:0000259" key="10">
    <source>
        <dbReference type="PROSITE" id="PS51805"/>
    </source>
</evidence>
<feature type="domain" description="PHD-type" evidence="10">
    <location>
        <begin position="475"/>
        <end position="594"/>
    </location>
</feature>
<dbReference type="Gene3D" id="2.30.30.140">
    <property type="match status" value="2"/>
</dbReference>
<dbReference type="Proteomes" id="UP000789342">
    <property type="component" value="Unassembled WGS sequence"/>
</dbReference>
<dbReference type="Gene3D" id="3.40.50.150">
    <property type="entry name" value="Vaccinia Virus protein VP39"/>
    <property type="match status" value="2"/>
</dbReference>
<organism evidence="11 12">
    <name type="scientific">Acaulospora morrowiae</name>
    <dbReference type="NCBI Taxonomy" id="94023"/>
    <lineage>
        <taxon>Eukaryota</taxon>
        <taxon>Fungi</taxon>
        <taxon>Fungi incertae sedis</taxon>
        <taxon>Mucoromycota</taxon>
        <taxon>Glomeromycotina</taxon>
        <taxon>Glomeromycetes</taxon>
        <taxon>Diversisporales</taxon>
        <taxon>Acaulosporaceae</taxon>
        <taxon>Acaulospora</taxon>
    </lineage>
</organism>
<feature type="region of interest" description="Disordered" evidence="8">
    <location>
        <begin position="1"/>
        <end position="30"/>
    </location>
</feature>
<evidence type="ECO:0000256" key="4">
    <source>
        <dbReference type="ARBA" id="ARBA00022771"/>
    </source>
</evidence>
<dbReference type="GO" id="GO:0006357">
    <property type="term" value="P:regulation of transcription by RNA polymerase II"/>
    <property type="evidence" value="ECO:0007669"/>
    <property type="project" value="TreeGrafter"/>
</dbReference>
<dbReference type="SMART" id="SM00249">
    <property type="entry name" value="PHD"/>
    <property type="match status" value="1"/>
</dbReference>
<dbReference type="InterPro" id="IPR029063">
    <property type="entry name" value="SAM-dependent_MTases_sf"/>
</dbReference>
<evidence type="ECO:0000256" key="1">
    <source>
        <dbReference type="ARBA" id="ARBA00004123"/>
    </source>
</evidence>
<protein>
    <submittedName>
        <fullName evidence="11">15622_t:CDS:1</fullName>
    </submittedName>
</protein>
<feature type="region of interest" description="Disordered" evidence="8">
    <location>
        <begin position="681"/>
        <end position="700"/>
    </location>
</feature>
<evidence type="ECO:0000256" key="2">
    <source>
        <dbReference type="ARBA" id="ARBA00022723"/>
    </source>
</evidence>
<proteinExistence type="predicted"/>
<dbReference type="SUPFAM" id="SSF53335">
    <property type="entry name" value="S-adenosyl-L-methionine-dependent methyltransferases"/>
    <property type="match status" value="1"/>
</dbReference>
<dbReference type="EMBL" id="CAJVPV010000677">
    <property type="protein sequence ID" value="CAG8468903.1"/>
    <property type="molecule type" value="Genomic_DNA"/>
</dbReference>
<evidence type="ECO:0000313" key="12">
    <source>
        <dbReference type="Proteomes" id="UP000789342"/>
    </source>
</evidence>
<keyword evidence="3" id="KW-0677">Repeat</keyword>
<gene>
    <name evidence="11" type="ORF">AMORRO_LOCUS1761</name>
</gene>
<dbReference type="InterPro" id="IPR016197">
    <property type="entry name" value="Chromo-like_dom_sf"/>
</dbReference>
<evidence type="ECO:0000313" key="11">
    <source>
        <dbReference type="EMBL" id="CAG8468903.1"/>
    </source>
</evidence>